<dbReference type="InterPro" id="IPR023171">
    <property type="entry name" value="Na/H_antiporter_dom_sf"/>
</dbReference>
<feature type="transmembrane region" description="Helical" evidence="11">
    <location>
        <begin position="69"/>
        <end position="87"/>
    </location>
</feature>
<comment type="function">
    <text evidence="11">Na(+)/H(+) antiporter that extrudes sodium in exchange for external protons.</text>
</comment>
<evidence type="ECO:0000313" key="14">
    <source>
        <dbReference type="Proteomes" id="UP001268819"/>
    </source>
</evidence>
<dbReference type="Proteomes" id="UP001268819">
    <property type="component" value="Unassembled WGS sequence"/>
</dbReference>
<evidence type="ECO:0000256" key="2">
    <source>
        <dbReference type="ARBA" id="ARBA00022448"/>
    </source>
</evidence>
<evidence type="ECO:0000256" key="12">
    <source>
        <dbReference type="SAM" id="MobiDB-lite"/>
    </source>
</evidence>
<keyword evidence="7 11" id="KW-0915">Sodium</keyword>
<evidence type="ECO:0000256" key="6">
    <source>
        <dbReference type="ARBA" id="ARBA00022989"/>
    </source>
</evidence>
<dbReference type="RefSeq" id="WP_310307441.1">
    <property type="nucleotide sequence ID" value="NZ_BAAAXB010000001.1"/>
</dbReference>
<feature type="region of interest" description="Disordered" evidence="12">
    <location>
        <begin position="345"/>
        <end position="473"/>
    </location>
</feature>
<feature type="compositionally biased region" description="Basic and acidic residues" evidence="12">
    <location>
        <begin position="451"/>
        <end position="460"/>
    </location>
</feature>
<evidence type="ECO:0000256" key="7">
    <source>
        <dbReference type="ARBA" id="ARBA00023053"/>
    </source>
</evidence>
<keyword evidence="4 11" id="KW-1003">Cell membrane</keyword>
<feature type="transmembrane region" description="Helical" evidence="11">
    <location>
        <begin position="233"/>
        <end position="251"/>
    </location>
</feature>
<proteinExistence type="inferred from homology"/>
<evidence type="ECO:0000256" key="3">
    <source>
        <dbReference type="ARBA" id="ARBA00022449"/>
    </source>
</evidence>
<dbReference type="EMBL" id="JAVDSG010000001">
    <property type="protein sequence ID" value="MDR6594438.1"/>
    <property type="molecule type" value="Genomic_DNA"/>
</dbReference>
<keyword evidence="6 11" id="KW-1133">Transmembrane helix</keyword>
<evidence type="ECO:0000256" key="5">
    <source>
        <dbReference type="ARBA" id="ARBA00022692"/>
    </source>
</evidence>
<protein>
    <recommendedName>
        <fullName evidence="11">Na(+)/H(+) antiporter NhaA</fullName>
    </recommendedName>
    <alternativeName>
        <fullName evidence="11">Sodium/proton antiporter NhaA</fullName>
    </alternativeName>
</protein>
<comment type="subcellular location">
    <subcellularLocation>
        <location evidence="1">Cell inner membrane</location>
        <topology evidence="1">Multi-pass membrane protein</topology>
    </subcellularLocation>
    <subcellularLocation>
        <location evidence="11">Cell membrane</location>
        <topology evidence="11">Multi-pass membrane protein</topology>
    </subcellularLocation>
</comment>
<dbReference type="NCBIfam" id="TIGR00773">
    <property type="entry name" value="NhaA"/>
    <property type="match status" value="1"/>
</dbReference>
<dbReference type="PANTHER" id="PTHR30341">
    <property type="entry name" value="SODIUM ION/PROTON ANTIPORTER NHAA-RELATED"/>
    <property type="match status" value="1"/>
</dbReference>
<feature type="transmembrane region" description="Helical" evidence="11">
    <location>
        <begin position="298"/>
        <end position="322"/>
    </location>
</feature>
<feature type="transmembrane region" description="Helical" evidence="11">
    <location>
        <begin position="108"/>
        <end position="129"/>
    </location>
</feature>
<organism evidence="13 14">
    <name type="scientific">Saccharothrix longispora</name>
    <dbReference type="NCBI Taxonomy" id="33920"/>
    <lineage>
        <taxon>Bacteria</taxon>
        <taxon>Bacillati</taxon>
        <taxon>Actinomycetota</taxon>
        <taxon>Actinomycetes</taxon>
        <taxon>Pseudonocardiales</taxon>
        <taxon>Pseudonocardiaceae</taxon>
        <taxon>Saccharothrix</taxon>
    </lineage>
</organism>
<dbReference type="PANTHER" id="PTHR30341:SF0">
    <property type="entry name" value="NA(+)_H(+) ANTIPORTER NHAA"/>
    <property type="match status" value="1"/>
</dbReference>
<dbReference type="Gene3D" id="1.20.1530.10">
    <property type="entry name" value="Na+/H+ antiporter like domain"/>
    <property type="match status" value="1"/>
</dbReference>
<evidence type="ECO:0000256" key="9">
    <source>
        <dbReference type="ARBA" id="ARBA00023136"/>
    </source>
</evidence>
<dbReference type="Pfam" id="PF06965">
    <property type="entry name" value="Na_H_antiport_1"/>
    <property type="match status" value="1"/>
</dbReference>
<dbReference type="HAMAP" id="MF_01844">
    <property type="entry name" value="NhaA"/>
    <property type="match status" value="1"/>
</dbReference>
<keyword evidence="2 11" id="KW-0813">Transport</keyword>
<evidence type="ECO:0000256" key="4">
    <source>
        <dbReference type="ARBA" id="ARBA00022475"/>
    </source>
</evidence>
<comment type="catalytic activity">
    <reaction evidence="11">
        <text>Na(+)(in) + 2 H(+)(out) = Na(+)(out) + 2 H(+)(in)</text>
        <dbReference type="Rhea" id="RHEA:29251"/>
        <dbReference type="ChEBI" id="CHEBI:15378"/>
        <dbReference type="ChEBI" id="CHEBI:29101"/>
    </reaction>
</comment>
<feature type="transmembrane region" description="Helical" evidence="11">
    <location>
        <begin position="27"/>
        <end position="49"/>
    </location>
</feature>
<accession>A0ABU1PUW7</accession>
<feature type="transmembrane region" description="Helical" evidence="11">
    <location>
        <begin position="135"/>
        <end position="154"/>
    </location>
</feature>
<evidence type="ECO:0000313" key="13">
    <source>
        <dbReference type="EMBL" id="MDR6594438.1"/>
    </source>
</evidence>
<feature type="compositionally biased region" description="Low complexity" evidence="12">
    <location>
        <begin position="345"/>
        <end position="363"/>
    </location>
</feature>
<evidence type="ECO:0000256" key="10">
    <source>
        <dbReference type="ARBA" id="ARBA00023201"/>
    </source>
</evidence>
<keyword evidence="9 11" id="KW-0472">Membrane</keyword>
<comment type="similarity">
    <text evidence="11">Belongs to the NhaA Na(+)/H(+) (TC 2.A.33) antiporter family.</text>
</comment>
<evidence type="ECO:0000256" key="8">
    <source>
        <dbReference type="ARBA" id="ARBA00023065"/>
    </source>
</evidence>
<feature type="transmembrane region" description="Helical" evidence="11">
    <location>
        <begin position="163"/>
        <end position="184"/>
    </location>
</feature>
<comment type="caution">
    <text evidence="13">The sequence shown here is derived from an EMBL/GenBank/DDBJ whole genome shotgun (WGS) entry which is preliminary data.</text>
</comment>
<keyword evidence="10 11" id="KW-0739">Sodium transport</keyword>
<sequence length="473" mass="49318">MTKAREAGLGAVRRVVGPLRRFAHDEAAGGVVLLLAAVAALVWANSPAAAGYEGLWRSSLTLGPVTEDLRHWVNDGLMVLFFFVVGLEIKRELVVGELRDRRAAALPALAALGGVVLPALLFLLVVGGGPEARGWGVPLATDIAFAMGVLALLGSRVPAGVKLFLLSVAIVDDIIAVGIIAVAYTEALDFGWLFAAAGGVAAVAVMRRVGVASVVAYAPVGLFVWYATLNSGVHATIAGVLLGLMTPARPVRGRAVLDRLQHGLHPITAFVVVPLFALANAGVDLRGGALGEAVGSRLAWAVVLGLLVGKVLGIGGAVWLALRLRVGVLPTGVSPRLVWGAAALPGSGSPSRCSSPTSPMPTRHWPPRPRWASSPPAPRPRRWAAHCCSGRLATANPSPAGGGQREKAPTVLRVGDHRGHRPRVDRHGPRALGLCPAAASTRVDDSPPAPESHRSRRPEGLGEWVSRRRGRRA</sequence>
<dbReference type="InterPro" id="IPR004670">
    <property type="entry name" value="NhaA"/>
</dbReference>
<feature type="transmembrane region" description="Helical" evidence="11">
    <location>
        <begin position="263"/>
        <end position="283"/>
    </location>
</feature>
<keyword evidence="5 11" id="KW-0812">Transmembrane</keyword>
<evidence type="ECO:0000256" key="1">
    <source>
        <dbReference type="ARBA" id="ARBA00004429"/>
    </source>
</evidence>
<comment type="caution">
    <text evidence="11">Lacks conserved residue(s) required for the propagation of feature annotation.</text>
</comment>
<name>A0ABU1PUW7_9PSEU</name>
<reference evidence="13 14" key="1">
    <citation type="submission" date="2023-07" db="EMBL/GenBank/DDBJ databases">
        <title>Sequencing the genomes of 1000 actinobacteria strains.</title>
        <authorList>
            <person name="Klenk H.-P."/>
        </authorList>
    </citation>
    <scope>NUCLEOTIDE SEQUENCE [LARGE SCALE GENOMIC DNA]</scope>
    <source>
        <strain evidence="13 14">DSM 43749</strain>
    </source>
</reference>
<keyword evidence="14" id="KW-1185">Reference proteome</keyword>
<gene>
    <name evidence="11" type="primary">nhaA</name>
    <name evidence="13" type="ORF">J2S66_002822</name>
</gene>
<keyword evidence="8 11" id="KW-0406">Ion transport</keyword>
<evidence type="ECO:0000256" key="11">
    <source>
        <dbReference type="HAMAP-Rule" id="MF_01844"/>
    </source>
</evidence>
<keyword evidence="3 11" id="KW-0050">Antiport</keyword>